<comment type="similarity">
    <text evidence="3">Belongs to the acyl carrier protein (ACP) family.</text>
</comment>
<evidence type="ECO:0000256" key="13">
    <source>
        <dbReference type="ARBA" id="ARBA00023160"/>
    </source>
</evidence>
<dbReference type="InterPro" id="IPR009081">
    <property type="entry name" value="PP-bd_ACP"/>
</dbReference>
<keyword evidence="17" id="KW-1185">Reference proteome</keyword>
<keyword evidence="8" id="KW-0276">Fatty acid metabolism</keyword>
<evidence type="ECO:0000256" key="5">
    <source>
        <dbReference type="ARBA" id="ARBA00022450"/>
    </source>
</evidence>
<reference evidence="16 17" key="1">
    <citation type="submission" date="2024-04" db="EMBL/GenBank/DDBJ databases">
        <authorList>
            <person name="Rising A."/>
            <person name="Reimegard J."/>
            <person name="Sonavane S."/>
            <person name="Akerstrom W."/>
            <person name="Nylinder S."/>
            <person name="Hedman E."/>
            <person name="Kallberg Y."/>
        </authorList>
    </citation>
    <scope>NUCLEOTIDE SEQUENCE [LARGE SCALE GENOMIC DNA]</scope>
</reference>
<comment type="caution">
    <text evidence="16">The sequence shown here is derived from an EMBL/GenBank/DDBJ whole genome shotgun (WGS) entry which is preliminary data.</text>
</comment>
<dbReference type="InterPro" id="IPR003231">
    <property type="entry name" value="ACP"/>
</dbReference>
<dbReference type="GO" id="GO:0000035">
    <property type="term" value="F:acyl binding"/>
    <property type="evidence" value="ECO:0007669"/>
    <property type="project" value="TreeGrafter"/>
</dbReference>
<dbReference type="HAMAP" id="MF_01217">
    <property type="entry name" value="Acyl_carrier"/>
    <property type="match status" value="1"/>
</dbReference>
<keyword evidence="12" id="KW-0496">Mitochondrion</keyword>
<dbReference type="EMBL" id="CAXIEN010000060">
    <property type="protein sequence ID" value="CAL1272380.1"/>
    <property type="molecule type" value="Genomic_DNA"/>
</dbReference>
<gene>
    <name evidence="16" type="ORF">LARSCL_LOCUS6354</name>
</gene>
<keyword evidence="6 14" id="KW-0444">Lipid biosynthesis</keyword>
<dbReference type="PANTHER" id="PTHR20863:SF28">
    <property type="entry name" value="ACYL CARRIER PROTEIN, MITOCHONDRIAL"/>
    <property type="match status" value="1"/>
</dbReference>
<keyword evidence="5 14" id="KW-0596">Phosphopantetheine</keyword>
<evidence type="ECO:0000256" key="1">
    <source>
        <dbReference type="ARBA" id="ARBA00004173"/>
    </source>
</evidence>
<dbReference type="Gene3D" id="1.10.1200.10">
    <property type="entry name" value="ACP-like"/>
    <property type="match status" value="1"/>
</dbReference>
<evidence type="ECO:0000256" key="7">
    <source>
        <dbReference type="ARBA" id="ARBA00022553"/>
    </source>
</evidence>
<keyword evidence="10" id="KW-0249">Electron transport</keyword>
<dbReference type="GO" id="GO:0000036">
    <property type="term" value="F:acyl carrier activity"/>
    <property type="evidence" value="ECO:0007669"/>
    <property type="project" value="TreeGrafter"/>
</dbReference>
<dbReference type="NCBIfam" id="TIGR00517">
    <property type="entry name" value="acyl_carrier"/>
    <property type="match status" value="1"/>
</dbReference>
<evidence type="ECO:0000256" key="3">
    <source>
        <dbReference type="ARBA" id="ARBA00010930"/>
    </source>
</evidence>
<keyword evidence="13 14" id="KW-0275">Fatty acid biosynthesis</keyword>
<keyword evidence="9" id="KW-0809">Transit peptide</keyword>
<dbReference type="PROSITE" id="PS50075">
    <property type="entry name" value="CARRIER"/>
    <property type="match status" value="1"/>
</dbReference>
<evidence type="ECO:0000313" key="16">
    <source>
        <dbReference type="EMBL" id="CAL1272380.1"/>
    </source>
</evidence>
<evidence type="ECO:0000259" key="15">
    <source>
        <dbReference type="PROSITE" id="PS50075"/>
    </source>
</evidence>
<evidence type="ECO:0000256" key="9">
    <source>
        <dbReference type="ARBA" id="ARBA00022946"/>
    </source>
</evidence>
<name>A0AAV1ZKW0_9ARAC</name>
<keyword evidence="7" id="KW-0597">Phosphoprotein</keyword>
<dbReference type="GO" id="GO:0005739">
    <property type="term" value="C:mitochondrion"/>
    <property type="evidence" value="ECO:0007669"/>
    <property type="project" value="UniProtKB-SubCell"/>
</dbReference>
<evidence type="ECO:0000256" key="10">
    <source>
        <dbReference type="ARBA" id="ARBA00022982"/>
    </source>
</evidence>
<proteinExistence type="inferred from homology"/>
<dbReference type="InterPro" id="IPR036736">
    <property type="entry name" value="ACP-like_sf"/>
</dbReference>
<comment type="pathway">
    <text evidence="2">Lipid metabolism; fatty acid biosynthesis.</text>
</comment>
<dbReference type="PANTHER" id="PTHR20863">
    <property type="entry name" value="ACYL CARRIER PROTEIN"/>
    <property type="match status" value="1"/>
</dbReference>
<comment type="subcellular location">
    <subcellularLocation>
        <location evidence="1">Mitochondrion</location>
    </subcellularLocation>
</comment>
<evidence type="ECO:0000256" key="6">
    <source>
        <dbReference type="ARBA" id="ARBA00022516"/>
    </source>
</evidence>
<evidence type="ECO:0000256" key="12">
    <source>
        <dbReference type="ARBA" id="ARBA00023128"/>
    </source>
</evidence>
<comment type="function">
    <text evidence="14">Carrier of the growing fatty acid chain in fatty acid biosynthesis.</text>
</comment>
<dbReference type="NCBIfam" id="NF002148">
    <property type="entry name" value="PRK00982.1-2"/>
    <property type="match status" value="1"/>
</dbReference>
<dbReference type="FunFam" id="1.10.1200.10:FF:000003">
    <property type="entry name" value="Acyl carrier protein"/>
    <property type="match status" value="1"/>
</dbReference>
<dbReference type="SUPFAM" id="SSF47336">
    <property type="entry name" value="ACP-like"/>
    <property type="match status" value="1"/>
</dbReference>
<evidence type="ECO:0000256" key="14">
    <source>
        <dbReference type="RuleBase" id="RU000722"/>
    </source>
</evidence>
<keyword evidence="4" id="KW-0813">Transport</keyword>
<evidence type="ECO:0000256" key="11">
    <source>
        <dbReference type="ARBA" id="ARBA00023098"/>
    </source>
</evidence>
<feature type="domain" description="Carrier" evidence="15">
    <location>
        <begin position="118"/>
        <end position="193"/>
    </location>
</feature>
<evidence type="ECO:0000256" key="4">
    <source>
        <dbReference type="ARBA" id="ARBA00022448"/>
    </source>
</evidence>
<dbReference type="AlphaFoldDB" id="A0AAV1ZKW0"/>
<sequence>NHLHCINFGFHKLLLFCITFNFNHRLGSFFDQRVKQEHSKMGSFLRLRSALKFFNTQSQSIRNFSVSRAANRLYVPCCAAVQCTNFLKLEQNIPRRDKVSSILVSTSRNYSTGELSKEAIAEKVLHVCKTFDKIPADKLALEAHFMNDLGLDSLDHVELIMNIEDEFNFEIPDGDAEKLLRPRDIVEYIAQKDLST</sequence>
<dbReference type="Proteomes" id="UP001497382">
    <property type="component" value="Unassembled WGS sequence"/>
</dbReference>
<protein>
    <recommendedName>
        <fullName evidence="14">Acyl carrier protein</fullName>
    </recommendedName>
</protein>
<keyword evidence="11" id="KW-0443">Lipid metabolism</keyword>
<evidence type="ECO:0000256" key="8">
    <source>
        <dbReference type="ARBA" id="ARBA00022832"/>
    </source>
</evidence>
<dbReference type="Pfam" id="PF00550">
    <property type="entry name" value="PP-binding"/>
    <property type="match status" value="1"/>
</dbReference>
<evidence type="ECO:0000313" key="17">
    <source>
        <dbReference type="Proteomes" id="UP001497382"/>
    </source>
</evidence>
<organism evidence="16 17">
    <name type="scientific">Larinioides sclopetarius</name>
    <dbReference type="NCBI Taxonomy" id="280406"/>
    <lineage>
        <taxon>Eukaryota</taxon>
        <taxon>Metazoa</taxon>
        <taxon>Ecdysozoa</taxon>
        <taxon>Arthropoda</taxon>
        <taxon>Chelicerata</taxon>
        <taxon>Arachnida</taxon>
        <taxon>Araneae</taxon>
        <taxon>Araneomorphae</taxon>
        <taxon>Entelegynae</taxon>
        <taxon>Araneoidea</taxon>
        <taxon>Araneidae</taxon>
        <taxon>Larinioides</taxon>
    </lineage>
</organism>
<evidence type="ECO:0000256" key="2">
    <source>
        <dbReference type="ARBA" id="ARBA00005194"/>
    </source>
</evidence>
<accession>A0AAV1ZKW0</accession>
<feature type="non-terminal residue" evidence="16">
    <location>
        <position position="1"/>
    </location>
</feature>